<name>A0ABR3QJB5_9PLEO</name>
<comment type="caution">
    <text evidence="1">The sequence shown here is derived from an EMBL/GenBank/DDBJ whole genome shotgun (WGS) entry which is preliminary data.</text>
</comment>
<accession>A0ABR3QJB5</accession>
<organism evidence="1 2">
    <name type="scientific">Paraconiothyrium brasiliense</name>
    <dbReference type="NCBI Taxonomy" id="300254"/>
    <lineage>
        <taxon>Eukaryota</taxon>
        <taxon>Fungi</taxon>
        <taxon>Dikarya</taxon>
        <taxon>Ascomycota</taxon>
        <taxon>Pezizomycotina</taxon>
        <taxon>Dothideomycetes</taxon>
        <taxon>Pleosporomycetidae</taxon>
        <taxon>Pleosporales</taxon>
        <taxon>Massarineae</taxon>
        <taxon>Didymosphaeriaceae</taxon>
        <taxon>Paraconiothyrium</taxon>
    </lineage>
</organism>
<protein>
    <submittedName>
        <fullName evidence="1">Uncharacterized protein</fullName>
    </submittedName>
</protein>
<gene>
    <name evidence="1" type="ORF">SLS60_011327</name>
</gene>
<reference evidence="1 2" key="1">
    <citation type="submission" date="2024-02" db="EMBL/GenBank/DDBJ databases">
        <title>De novo assembly and annotation of 12 fungi associated with fruit tree decline syndrome in Ontario, Canada.</title>
        <authorList>
            <person name="Sulman M."/>
            <person name="Ellouze W."/>
            <person name="Ilyukhin E."/>
        </authorList>
    </citation>
    <scope>NUCLEOTIDE SEQUENCE [LARGE SCALE GENOMIC DNA]</scope>
    <source>
        <strain evidence="1 2">M42-189</strain>
    </source>
</reference>
<evidence type="ECO:0000313" key="1">
    <source>
        <dbReference type="EMBL" id="KAL1592250.1"/>
    </source>
</evidence>
<keyword evidence="2" id="KW-1185">Reference proteome</keyword>
<dbReference type="Proteomes" id="UP001521785">
    <property type="component" value="Unassembled WGS sequence"/>
</dbReference>
<evidence type="ECO:0000313" key="2">
    <source>
        <dbReference type="Proteomes" id="UP001521785"/>
    </source>
</evidence>
<dbReference type="EMBL" id="JAKJXO020000021">
    <property type="protein sequence ID" value="KAL1592250.1"/>
    <property type="molecule type" value="Genomic_DNA"/>
</dbReference>
<proteinExistence type="predicted"/>
<sequence length="333" mass="37984">MIVPTLDVVPTAVPTEQHDPDIATVSTQGNSIPSVFYTAPTTLTGFLRVIQERVNHQTLAGPDVSLSYHGRRRADYILKQGKKIAKYIHLIEETLEVHAITRNTFTTAFNLNDREMAIIVLSICKLYDNIFETLSQNNEKFQFQRNLSAHGCGISGPYDNDFGTDFEGWKPFVPATFWDNAIDQWIPSIKDELSDLIVLLHRDLLAMEDTESRVPIDAGYDLDDSSADGQKLPFNLHLFCLKTEMKTCEVLLRCSDRLGRFFRESTVNVPNQIRRVISQPVSKAHSKFSNKYWEHRKKLLAKTTQAVQHAEIARQWEDEALKDDGATPDEYPW</sequence>